<comment type="catalytic activity">
    <reaction evidence="20">
        <text>H2O2 + AH2 = A + 2 H2O</text>
        <dbReference type="Rhea" id="RHEA:30275"/>
        <dbReference type="ChEBI" id="CHEBI:13193"/>
        <dbReference type="ChEBI" id="CHEBI:15377"/>
        <dbReference type="ChEBI" id="CHEBI:16240"/>
        <dbReference type="ChEBI" id="CHEBI:17499"/>
    </reaction>
    <physiologicalReaction direction="left-to-right" evidence="20">
        <dbReference type="Rhea" id="RHEA:30276"/>
    </physiologicalReaction>
</comment>
<dbReference type="EC" id="1.15.1.1" evidence="2"/>
<keyword evidence="6 21" id="KW-0561">Oxygen transport</keyword>
<evidence type="ECO:0000256" key="19">
    <source>
        <dbReference type="ARBA" id="ARBA00048118"/>
    </source>
</evidence>
<dbReference type="InterPro" id="IPR012292">
    <property type="entry name" value="Globin/Proto"/>
</dbReference>
<comment type="catalytic activity">
    <reaction evidence="19">
        <text>Fe(III)-heme b-[protein] + nitric oxide + H2O = Fe(II)-heme b-[protein] + nitrite + 2 H(+)</text>
        <dbReference type="Rhea" id="RHEA:77711"/>
        <dbReference type="Rhea" id="RHEA-COMP:18975"/>
        <dbReference type="Rhea" id="RHEA-COMP:18976"/>
        <dbReference type="ChEBI" id="CHEBI:15377"/>
        <dbReference type="ChEBI" id="CHEBI:15378"/>
        <dbReference type="ChEBI" id="CHEBI:16301"/>
        <dbReference type="ChEBI" id="CHEBI:16480"/>
        <dbReference type="ChEBI" id="CHEBI:55376"/>
        <dbReference type="ChEBI" id="CHEBI:60344"/>
    </reaction>
    <physiologicalReaction direction="right-to-left" evidence="19">
        <dbReference type="Rhea" id="RHEA:77713"/>
    </physiologicalReaction>
</comment>
<gene>
    <name evidence="24" type="primary">LOC117679444</name>
</gene>
<dbReference type="GO" id="GO:0005506">
    <property type="term" value="F:iron ion binding"/>
    <property type="evidence" value="ECO:0007669"/>
    <property type="project" value="InterPro"/>
</dbReference>
<evidence type="ECO:0000259" key="22">
    <source>
        <dbReference type="PROSITE" id="PS01033"/>
    </source>
</evidence>
<keyword evidence="23" id="KW-1185">Reference proteome</keyword>
<dbReference type="GO" id="GO:0005344">
    <property type="term" value="F:oxygen carrier activity"/>
    <property type="evidence" value="ECO:0007669"/>
    <property type="project" value="UniProtKB-KW"/>
</dbReference>
<evidence type="ECO:0000256" key="1">
    <source>
        <dbReference type="ARBA" id="ARBA00008705"/>
    </source>
</evidence>
<evidence type="ECO:0000256" key="3">
    <source>
        <dbReference type="ARBA" id="ARBA00022448"/>
    </source>
</evidence>
<dbReference type="SUPFAM" id="SSF46458">
    <property type="entry name" value="Globin-like"/>
    <property type="match status" value="1"/>
</dbReference>
<evidence type="ECO:0000256" key="11">
    <source>
        <dbReference type="ARBA" id="ARBA00044448"/>
    </source>
</evidence>
<dbReference type="PRINTS" id="PR00613">
    <property type="entry name" value="MYOGLOBIN"/>
</dbReference>
<dbReference type="PANTHER" id="PTHR46783:SF3">
    <property type="entry name" value="GLOBIN FAMILY PROFILE DOMAIN-CONTAINING PROTEIN"/>
    <property type="match status" value="1"/>
</dbReference>
<evidence type="ECO:0000256" key="13">
    <source>
        <dbReference type="ARBA" id="ARBA00044551"/>
    </source>
</evidence>
<dbReference type="PROSITE" id="PS01033">
    <property type="entry name" value="GLOBIN"/>
    <property type="match status" value="1"/>
</dbReference>
<evidence type="ECO:0000256" key="16">
    <source>
        <dbReference type="ARBA" id="ARBA00044562"/>
    </source>
</evidence>
<dbReference type="GO" id="GO:0004784">
    <property type="term" value="F:superoxide dismutase activity"/>
    <property type="evidence" value="ECO:0007669"/>
    <property type="project" value="UniProtKB-EC"/>
</dbReference>
<evidence type="ECO:0000256" key="21">
    <source>
        <dbReference type="RuleBase" id="RU000356"/>
    </source>
</evidence>
<dbReference type="InterPro" id="IPR002335">
    <property type="entry name" value="Myoglobin"/>
</dbReference>
<evidence type="ECO:0000256" key="5">
    <source>
        <dbReference type="ARBA" id="ARBA00022617"/>
    </source>
</evidence>
<dbReference type="Pfam" id="PF00042">
    <property type="entry name" value="Globin"/>
    <property type="match status" value="1"/>
</dbReference>
<evidence type="ECO:0000313" key="23">
    <source>
        <dbReference type="Proteomes" id="UP001652622"/>
    </source>
</evidence>
<evidence type="ECO:0000256" key="20">
    <source>
        <dbReference type="ARBA" id="ARBA00049899"/>
    </source>
</evidence>
<keyword evidence="9" id="KW-0408">Iron</keyword>
<evidence type="ECO:0000256" key="9">
    <source>
        <dbReference type="ARBA" id="ARBA00023004"/>
    </source>
</evidence>
<dbReference type="InterPro" id="IPR009050">
    <property type="entry name" value="Globin-like_sf"/>
</dbReference>
<comment type="similarity">
    <text evidence="1 21">Belongs to the globin family.</text>
</comment>
<evidence type="ECO:0000256" key="15">
    <source>
        <dbReference type="ARBA" id="ARBA00044553"/>
    </source>
</evidence>
<keyword evidence="10" id="KW-0514">Muscle protein</keyword>
<comment type="catalytic activity">
    <reaction evidence="18">
        <text>2 superoxide + 2 H(+) = H2O2 + O2</text>
        <dbReference type="Rhea" id="RHEA:20696"/>
        <dbReference type="ChEBI" id="CHEBI:15378"/>
        <dbReference type="ChEBI" id="CHEBI:15379"/>
        <dbReference type="ChEBI" id="CHEBI:16240"/>
        <dbReference type="ChEBI" id="CHEBI:18421"/>
        <dbReference type="EC" id="1.15.1.1"/>
    </reaction>
    <physiologicalReaction direction="left-to-right" evidence="18">
        <dbReference type="Rhea" id="RHEA:20697"/>
    </physiologicalReaction>
</comment>
<comment type="subcellular location">
    <subcellularLocation>
        <location evidence="12">Cytoplasm</location>
        <location evidence="12">Sarcoplasm</location>
    </subcellularLocation>
</comment>
<evidence type="ECO:0000256" key="4">
    <source>
        <dbReference type="ARBA" id="ARBA00022490"/>
    </source>
</evidence>
<evidence type="ECO:0000256" key="8">
    <source>
        <dbReference type="ARBA" id="ARBA00023002"/>
    </source>
</evidence>
<organism evidence="23 24">
    <name type="scientific">Pantherophis guttatus</name>
    <name type="common">Corn snake</name>
    <name type="synonym">Elaphe guttata</name>
    <dbReference type="NCBI Taxonomy" id="94885"/>
    <lineage>
        <taxon>Eukaryota</taxon>
        <taxon>Metazoa</taxon>
        <taxon>Chordata</taxon>
        <taxon>Craniata</taxon>
        <taxon>Vertebrata</taxon>
        <taxon>Euteleostomi</taxon>
        <taxon>Lepidosauria</taxon>
        <taxon>Squamata</taxon>
        <taxon>Bifurcata</taxon>
        <taxon>Unidentata</taxon>
        <taxon>Episquamata</taxon>
        <taxon>Toxicofera</taxon>
        <taxon>Serpentes</taxon>
        <taxon>Colubroidea</taxon>
        <taxon>Colubridae</taxon>
        <taxon>Colubrinae</taxon>
        <taxon>Pantherophis</taxon>
    </lineage>
</organism>
<dbReference type="GO" id="GO:0016528">
    <property type="term" value="C:sarcoplasm"/>
    <property type="evidence" value="ECO:0007669"/>
    <property type="project" value="UniProtKB-SubCell"/>
</dbReference>
<dbReference type="Gene3D" id="1.10.490.10">
    <property type="entry name" value="Globins"/>
    <property type="match status" value="1"/>
</dbReference>
<dbReference type="InParanoid" id="A0A6P9E1Q1"/>
<dbReference type="GO" id="GO:0019825">
    <property type="term" value="F:oxygen binding"/>
    <property type="evidence" value="ECO:0007669"/>
    <property type="project" value="InterPro"/>
</dbReference>
<dbReference type="GeneID" id="117679444"/>
<evidence type="ECO:0000256" key="2">
    <source>
        <dbReference type="ARBA" id="ARBA00012682"/>
    </source>
</evidence>
<dbReference type="InterPro" id="IPR000971">
    <property type="entry name" value="Globin"/>
</dbReference>
<accession>A0A6P9E1Q1</accession>
<dbReference type="Proteomes" id="UP001652622">
    <property type="component" value="Unplaced"/>
</dbReference>
<proteinExistence type="inferred from homology"/>
<keyword evidence="5 21" id="KW-0349">Heme</keyword>
<dbReference type="PANTHER" id="PTHR46783">
    <property type="entry name" value="CYTOGLOBIN"/>
    <property type="match status" value="1"/>
</dbReference>
<keyword evidence="3 21" id="KW-0813">Transport</keyword>
<keyword evidence="8" id="KW-0560">Oxidoreductase</keyword>
<keyword evidence="7" id="KW-0479">Metal-binding</keyword>
<sequence>MHPFLFYFMEFAEYPRKALGNKTKLKLRTKILHSVSYLTWFSPLWEHSSSCSKACQGTSSSFPSRPPTSDPLKDLTEGDQQLIRDIWGKVFDNAEENGRLVIIRFFKESPESKQYFKNIPNEGDLMMIPEVGFHGRRIMVTLNQLIESMCHWKQACKLIERLVESHKNIHKVPLSMFQFLFQAILSVFQDLLKEEFTDDAQLAWEKFFLILREEIEAAYAQEQKL</sequence>
<dbReference type="OMA" id="WKQACRI"/>
<evidence type="ECO:0000256" key="12">
    <source>
        <dbReference type="ARBA" id="ARBA00044498"/>
    </source>
</evidence>
<protein>
    <recommendedName>
        <fullName evidence="2">superoxide dismutase</fullName>
        <ecNumber evidence="2">1.15.1.1</ecNumber>
    </recommendedName>
    <alternativeName>
        <fullName evidence="13">Nitrite reductase CYGB</fullName>
    </alternativeName>
    <alternativeName>
        <fullName evidence="14">Nitrite reductase MB</fullName>
    </alternativeName>
    <alternativeName>
        <fullName evidence="17">Pseudoperoxidase CYGB</fullName>
    </alternativeName>
    <alternativeName>
        <fullName evidence="15">Pseudoperoxidase MB</fullName>
    </alternativeName>
    <alternativeName>
        <fullName evidence="16">Superoxide dismutase CYGB</fullName>
    </alternativeName>
</protein>
<evidence type="ECO:0000313" key="24">
    <source>
        <dbReference type="RefSeq" id="XP_034297245.1"/>
    </source>
</evidence>
<evidence type="ECO:0000256" key="7">
    <source>
        <dbReference type="ARBA" id="ARBA00022723"/>
    </source>
</evidence>
<evidence type="ECO:0000256" key="10">
    <source>
        <dbReference type="ARBA" id="ARBA00023179"/>
    </source>
</evidence>
<keyword evidence="4" id="KW-0963">Cytoplasm</keyword>
<evidence type="ECO:0000256" key="14">
    <source>
        <dbReference type="ARBA" id="ARBA00044552"/>
    </source>
</evidence>
<comment type="catalytic activity">
    <reaction evidence="11">
        <text>Fe(II)-heme b-[protein] + nitric oxide + O2 = Fe(III)-heme b-[protein] + nitrate</text>
        <dbReference type="Rhea" id="RHEA:78091"/>
        <dbReference type="Rhea" id="RHEA-COMP:18975"/>
        <dbReference type="Rhea" id="RHEA-COMP:18976"/>
        <dbReference type="ChEBI" id="CHEBI:15379"/>
        <dbReference type="ChEBI" id="CHEBI:16480"/>
        <dbReference type="ChEBI" id="CHEBI:17632"/>
        <dbReference type="ChEBI" id="CHEBI:55376"/>
        <dbReference type="ChEBI" id="CHEBI:60344"/>
    </reaction>
    <physiologicalReaction direction="left-to-right" evidence="11">
        <dbReference type="Rhea" id="RHEA:78092"/>
    </physiologicalReaction>
</comment>
<evidence type="ECO:0000256" key="17">
    <source>
        <dbReference type="ARBA" id="ARBA00044569"/>
    </source>
</evidence>
<dbReference type="RefSeq" id="XP_034297245.1">
    <property type="nucleotide sequence ID" value="XM_034441354.2"/>
</dbReference>
<dbReference type="AlphaFoldDB" id="A0A6P9E1Q1"/>
<dbReference type="KEGG" id="pgut:117679444"/>
<dbReference type="InterPro" id="IPR013314">
    <property type="entry name" value="Globin_lamprey/hagfish"/>
</dbReference>
<dbReference type="GO" id="GO:0020037">
    <property type="term" value="F:heme binding"/>
    <property type="evidence" value="ECO:0007669"/>
    <property type="project" value="InterPro"/>
</dbReference>
<evidence type="ECO:0000256" key="6">
    <source>
        <dbReference type="ARBA" id="ARBA00022621"/>
    </source>
</evidence>
<reference evidence="24" key="1">
    <citation type="submission" date="2025-08" db="UniProtKB">
        <authorList>
            <consortium name="RefSeq"/>
        </authorList>
    </citation>
    <scope>IDENTIFICATION</scope>
    <source>
        <tissue evidence="24">Blood</tissue>
    </source>
</reference>
<name>A0A6P9E1Q1_PANGU</name>
<feature type="domain" description="Globin" evidence="22">
    <location>
        <begin position="74"/>
        <end position="220"/>
    </location>
</feature>
<evidence type="ECO:0000256" key="18">
    <source>
        <dbReference type="ARBA" id="ARBA00047393"/>
    </source>
</evidence>